<evidence type="ECO:0000256" key="2">
    <source>
        <dbReference type="ARBA" id="ARBA00022980"/>
    </source>
</evidence>
<dbReference type="AlphaFoldDB" id="A0AAV6XP82"/>
<comment type="caution">
    <text evidence="5">The sequence shown here is derived from an EMBL/GenBank/DDBJ whole genome shotgun (WGS) entry which is preliminary data.</text>
</comment>
<evidence type="ECO:0000313" key="6">
    <source>
        <dbReference type="Proteomes" id="UP000826271"/>
    </source>
</evidence>
<name>A0AAV6XP82_9LAMI</name>
<reference evidence="5" key="1">
    <citation type="submission" date="2019-10" db="EMBL/GenBank/DDBJ databases">
        <authorList>
            <person name="Zhang R."/>
            <person name="Pan Y."/>
            <person name="Wang J."/>
            <person name="Ma R."/>
            <person name="Yu S."/>
        </authorList>
    </citation>
    <scope>NUCLEOTIDE SEQUENCE</scope>
    <source>
        <strain evidence="5">LA-IB0</strain>
        <tissue evidence="5">Leaf</tissue>
    </source>
</reference>
<dbReference type="PANTHER" id="PTHR10715">
    <property type="entry name" value="60S RIBOSOMAL PROTEIN L6"/>
    <property type="match status" value="1"/>
</dbReference>
<dbReference type="GO" id="GO:0002181">
    <property type="term" value="P:cytoplasmic translation"/>
    <property type="evidence" value="ECO:0007669"/>
    <property type="project" value="TreeGrafter"/>
</dbReference>
<accession>A0AAV6XP82</accession>
<dbReference type="InterPro" id="IPR000915">
    <property type="entry name" value="60S_ribosomal_eL6"/>
</dbReference>
<keyword evidence="3" id="KW-0687">Ribonucleoprotein</keyword>
<evidence type="ECO:0000256" key="1">
    <source>
        <dbReference type="ARBA" id="ARBA00010592"/>
    </source>
</evidence>
<dbReference type="GO" id="GO:0022625">
    <property type="term" value="C:cytosolic large ribosomal subunit"/>
    <property type="evidence" value="ECO:0007669"/>
    <property type="project" value="TreeGrafter"/>
</dbReference>
<dbReference type="PANTHER" id="PTHR10715:SF0">
    <property type="entry name" value="LARGE RIBOSOMAL SUBUNIT PROTEIN EL6"/>
    <property type="match status" value="1"/>
</dbReference>
<dbReference type="InterPro" id="IPR014722">
    <property type="entry name" value="Rib_uL2_dom2"/>
</dbReference>
<dbReference type="Gene3D" id="2.30.30.30">
    <property type="match status" value="1"/>
</dbReference>
<dbReference type="SUPFAM" id="SSF50104">
    <property type="entry name" value="Translation proteins SH3-like domain"/>
    <property type="match status" value="1"/>
</dbReference>
<dbReference type="GO" id="GO:0003735">
    <property type="term" value="F:structural constituent of ribosome"/>
    <property type="evidence" value="ECO:0007669"/>
    <property type="project" value="InterPro"/>
</dbReference>
<evidence type="ECO:0000313" key="5">
    <source>
        <dbReference type="EMBL" id="KAG8384073.1"/>
    </source>
</evidence>
<dbReference type="Proteomes" id="UP000826271">
    <property type="component" value="Unassembled WGS sequence"/>
</dbReference>
<feature type="compositionally biased region" description="Polar residues" evidence="4">
    <location>
        <begin position="151"/>
        <end position="162"/>
    </location>
</feature>
<evidence type="ECO:0000256" key="3">
    <source>
        <dbReference type="ARBA" id="ARBA00023274"/>
    </source>
</evidence>
<proteinExistence type="inferred from homology"/>
<sequence length="287" mass="32912">MPPKRKAMGAQEGGNNVVGNLTNLIQEQTRMHGEQIQQLLDMQQRTQEQNPQAHAPPVRPDNPHAVYEKFRKMEPSNFYGSSDPIVAEEWVKSLDIIFDYMRIDDADKVLCVIFSLKKEARIWWEGAKLDVDMETLTWDKFKGDHSKKWRQTSPPQEGNNLHSDGGDASWPKFYPVDDVKKALSNKPKPKPKLKPTKIKASITPITVLIILPERCKDKRVFFLKQLTSRLLLVTSPYKINGVPLRRVNQTYVIGTSTKVDISGVNIEKFDNKYFAKQVEKKKKKGIL</sequence>
<keyword evidence="2" id="KW-0689">Ribosomal protein</keyword>
<dbReference type="GO" id="GO:0003723">
    <property type="term" value="F:RNA binding"/>
    <property type="evidence" value="ECO:0007669"/>
    <property type="project" value="TreeGrafter"/>
</dbReference>
<gene>
    <name evidence="5" type="ORF">BUALT_Bualt04G0080100</name>
</gene>
<feature type="region of interest" description="Disordered" evidence="4">
    <location>
        <begin position="145"/>
        <end position="166"/>
    </location>
</feature>
<dbReference type="InterPro" id="IPR008991">
    <property type="entry name" value="Translation_prot_SH3-like_sf"/>
</dbReference>
<organism evidence="5 6">
    <name type="scientific">Buddleja alternifolia</name>
    <dbReference type="NCBI Taxonomy" id="168488"/>
    <lineage>
        <taxon>Eukaryota</taxon>
        <taxon>Viridiplantae</taxon>
        <taxon>Streptophyta</taxon>
        <taxon>Embryophyta</taxon>
        <taxon>Tracheophyta</taxon>
        <taxon>Spermatophyta</taxon>
        <taxon>Magnoliopsida</taxon>
        <taxon>eudicotyledons</taxon>
        <taxon>Gunneridae</taxon>
        <taxon>Pentapetalae</taxon>
        <taxon>asterids</taxon>
        <taxon>lamiids</taxon>
        <taxon>Lamiales</taxon>
        <taxon>Scrophulariaceae</taxon>
        <taxon>Buddlejeae</taxon>
        <taxon>Buddleja</taxon>
    </lineage>
</organism>
<keyword evidence="6" id="KW-1185">Reference proteome</keyword>
<evidence type="ECO:0000256" key="4">
    <source>
        <dbReference type="SAM" id="MobiDB-lite"/>
    </source>
</evidence>
<comment type="similarity">
    <text evidence="1">Belongs to the eukaryotic ribosomal protein eL6 family.</text>
</comment>
<dbReference type="FunFam" id="2.30.30.30:FF:000014">
    <property type="entry name" value="60S ribosomal protein L6"/>
    <property type="match status" value="1"/>
</dbReference>
<dbReference type="Pfam" id="PF01159">
    <property type="entry name" value="Ribosomal_L6e"/>
    <property type="match status" value="1"/>
</dbReference>
<dbReference type="EMBL" id="WHWC01000004">
    <property type="protein sequence ID" value="KAG8384073.1"/>
    <property type="molecule type" value="Genomic_DNA"/>
</dbReference>
<protein>
    <submittedName>
        <fullName evidence="5">Uncharacterized protein</fullName>
    </submittedName>
</protein>
<dbReference type="GO" id="GO:0000027">
    <property type="term" value="P:ribosomal large subunit assembly"/>
    <property type="evidence" value="ECO:0007669"/>
    <property type="project" value="TreeGrafter"/>
</dbReference>